<dbReference type="Pfam" id="PF13368">
    <property type="entry name" value="Toprim_C_rpt"/>
    <property type="match status" value="3"/>
</dbReference>
<dbReference type="Gene3D" id="1.10.290.10">
    <property type="entry name" value="Topoisomerase I, domain 4"/>
    <property type="match status" value="1"/>
</dbReference>
<comment type="caution">
    <text evidence="12">The sequence shown here is derived from an EMBL/GenBank/DDBJ whole genome shotgun (WGS) entry which is preliminary data.</text>
</comment>
<keyword evidence="3" id="KW-0479">Metal-binding</keyword>
<dbReference type="CDD" id="cd03363">
    <property type="entry name" value="TOPRIM_TopoIA_TopoI"/>
    <property type="match status" value="1"/>
</dbReference>
<dbReference type="SMART" id="SM00437">
    <property type="entry name" value="TOP1Ac"/>
    <property type="match status" value="1"/>
</dbReference>
<dbReference type="GO" id="GO:0006265">
    <property type="term" value="P:DNA topological change"/>
    <property type="evidence" value="ECO:0007669"/>
    <property type="project" value="UniProtKB-UniRule"/>
</dbReference>
<feature type="site" description="Interaction with DNA" evidence="8">
    <location>
        <position position="33"/>
    </location>
</feature>
<keyword evidence="5 8" id="KW-0799">Topoisomerase</keyword>
<comment type="similarity">
    <text evidence="2 8">Belongs to the type IA topoisomerase family.</text>
</comment>
<evidence type="ECO:0000256" key="6">
    <source>
        <dbReference type="ARBA" id="ARBA00023125"/>
    </source>
</evidence>
<dbReference type="HAMAP" id="MF_00952">
    <property type="entry name" value="Topoisom_1_prok"/>
    <property type="match status" value="1"/>
</dbReference>
<dbReference type="InterPro" id="IPR013826">
    <property type="entry name" value="Topo_IA_cen_sub3"/>
</dbReference>
<dbReference type="EMBL" id="SCKX01000001">
    <property type="protein sequence ID" value="RWZ78623.1"/>
    <property type="molecule type" value="Genomic_DNA"/>
</dbReference>
<evidence type="ECO:0000256" key="9">
    <source>
        <dbReference type="SAM" id="MobiDB-lite"/>
    </source>
</evidence>
<dbReference type="SMART" id="SM00493">
    <property type="entry name" value="TOPRIM"/>
    <property type="match status" value="1"/>
</dbReference>
<dbReference type="InterPro" id="IPR003601">
    <property type="entry name" value="Topo_IA_2"/>
</dbReference>
<feature type="region of interest" description="Disordered" evidence="9">
    <location>
        <begin position="771"/>
        <end position="798"/>
    </location>
</feature>
<dbReference type="Pfam" id="PF01131">
    <property type="entry name" value="Topoisom_bac"/>
    <property type="match status" value="1"/>
</dbReference>
<comment type="catalytic activity">
    <reaction evidence="1 8">
        <text>ATP-independent breakage of single-stranded DNA, followed by passage and rejoining.</text>
        <dbReference type="EC" id="5.6.2.1"/>
    </reaction>
</comment>
<dbReference type="InterPro" id="IPR025589">
    <property type="entry name" value="Toprim_C_rpt"/>
</dbReference>
<dbReference type="Gene3D" id="3.40.50.140">
    <property type="match status" value="1"/>
</dbReference>
<evidence type="ECO:0000259" key="11">
    <source>
        <dbReference type="PROSITE" id="PS52039"/>
    </source>
</evidence>
<dbReference type="GO" id="GO:0046872">
    <property type="term" value="F:metal ion binding"/>
    <property type="evidence" value="ECO:0007669"/>
    <property type="project" value="UniProtKB-KW"/>
</dbReference>
<dbReference type="AlphaFoldDB" id="A0A4Q0AHN8"/>
<feature type="compositionally biased region" description="Basic residues" evidence="9">
    <location>
        <begin position="788"/>
        <end position="798"/>
    </location>
</feature>
<comment type="subunit">
    <text evidence="8">Monomer.</text>
</comment>
<evidence type="ECO:0000256" key="4">
    <source>
        <dbReference type="ARBA" id="ARBA00022842"/>
    </source>
</evidence>
<evidence type="ECO:0000256" key="1">
    <source>
        <dbReference type="ARBA" id="ARBA00000213"/>
    </source>
</evidence>
<dbReference type="InterPro" id="IPR005733">
    <property type="entry name" value="TopoI_bac-type"/>
</dbReference>
<gene>
    <name evidence="8 12" type="primary">topA</name>
    <name evidence="12" type="ORF">EOT05_02630</name>
</gene>
<feature type="site" description="Interaction with DNA" evidence="8">
    <location>
        <position position="475"/>
    </location>
</feature>
<feature type="site" description="Interaction with DNA" evidence="8">
    <location>
        <position position="147"/>
    </location>
</feature>
<feature type="site" description="Interaction with DNA" evidence="8">
    <location>
        <position position="143"/>
    </location>
</feature>
<feature type="site" description="Interaction with DNA" evidence="8">
    <location>
        <position position="159"/>
    </location>
</feature>
<dbReference type="InterPro" id="IPR023405">
    <property type="entry name" value="Topo_IA_core_domain"/>
</dbReference>
<protein>
    <recommendedName>
        <fullName evidence="8">DNA topoisomerase 1</fullName>
        <ecNumber evidence="8">5.6.2.1</ecNumber>
    </recommendedName>
    <alternativeName>
        <fullName evidence="8">DNA topoisomerase I</fullName>
    </alternativeName>
</protein>
<evidence type="ECO:0000313" key="12">
    <source>
        <dbReference type="EMBL" id="RWZ78623.1"/>
    </source>
</evidence>
<evidence type="ECO:0000256" key="7">
    <source>
        <dbReference type="ARBA" id="ARBA00023235"/>
    </source>
</evidence>
<dbReference type="PROSITE" id="PS50880">
    <property type="entry name" value="TOPRIM"/>
    <property type="match status" value="1"/>
</dbReference>
<dbReference type="GO" id="GO:0003917">
    <property type="term" value="F:DNA topoisomerase type I (single strand cut, ATP-independent) activity"/>
    <property type="evidence" value="ECO:0007669"/>
    <property type="project" value="UniProtKB-UniRule"/>
</dbReference>
<dbReference type="PROSITE" id="PS00396">
    <property type="entry name" value="TOPO_IA_1"/>
    <property type="match status" value="1"/>
</dbReference>
<evidence type="ECO:0000256" key="3">
    <source>
        <dbReference type="ARBA" id="ARBA00022723"/>
    </source>
</evidence>
<dbReference type="Proteomes" id="UP000289257">
    <property type="component" value="Unassembled WGS sequence"/>
</dbReference>
<sequence length="798" mass="88164">MAKNLVIVESPAKAKTIEKYLGRDFTVLSSIGHIRSIAKKTKTGTPPIDIKNNFATTYEVDQDKKKTITALKKATKTADQVWLATDEDREGEAIAWHLCEVLGLDPITTNRIVFHEITKSAIEEAIKTPRTVDMKLVAAQQARQILDRLVGFELSPVVWQKVPGGKSAGRVQSPAVRLLVEREREIQKFEASFTFKVTAEFMHGGELVKAELPDRFETETEARAFLESLKDATFTVSNVTKTPGTRNPGAPFTTSTLQQEANSKLGFGARATMSSAQKLYQDGKITYMRTDSVNLSGQAIAAAKSFITTEFGEEYSQVRQFKTKSASAQEAHEAIRPTDMTLKKGSSNDYDQKLYDLIRNRALASQMAPAKLEKTTVTIVISTEGKIFEAHFEAKGEVIIFPGFLKVYGSGKKDPDILPAMASGDRLDLQNVLAKQTFTRPPARYSEGSLVKKLEELGIGRPSTYATIIATIQARDYAVKGDGEGEEREVITYTFSPQSSSRQDVTREIIKEKTGSDKGKLVPTGVGQMISDFLTDHFEQVVDYGFTADVEQDFDKIATGALARNVMLEKFYQPFHKLIENSGDIDRSQVAQATQVGIDPESGKPIFARFGRFGPMLQLGDTEDKENKPQFAPMPAGARIETVTLEQALKAFELPRLVGQTDEGKDIKANIGRFGPYIQVDKLFVSIKPLDPHDITLDQALELYAAKLKSEAEKNITDFGDGLKVLNGRYGPYITDGKKNAKIPKDVKPEKITHEKAKKLLDEAPATKGRFARRGAVTTKKSAAKQVTAKRKTTPKKK</sequence>
<dbReference type="SUPFAM" id="SSF56712">
    <property type="entry name" value="Prokaryotic type I DNA topoisomerase"/>
    <property type="match status" value="1"/>
</dbReference>
<evidence type="ECO:0000256" key="8">
    <source>
        <dbReference type="HAMAP-Rule" id="MF_00952"/>
    </source>
</evidence>
<name>A0A4Q0AHN8_9BACT</name>
<dbReference type="Gene3D" id="2.70.20.10">
    <property type="entry name" value="Topoisomerase I, domain 3"/>
    <property type="match status" value="1"/>
</dbReference>
<dbReference type="InterPro" id="IPR000380">
    <property type="entry name" value="Topo_IA"/>
</dbReference>
<dbReference type="GO" id="GO:0003677">
    <property type="term" value="F:DNA binding"/>
    <property type="evidence" value="ECO:0007669"/>
    <property type="project" value="UniProtKB-KW"/>
</dbReference>
<keyword evidence="6 8" id="KW-0238">DNA-binding</keyword>
<dbReference type="NCBIfam" id="TIGR01051">
    <property type="entry name" value="topA_bact"/>
    <property type="match status" value="1"/>
</dbReference>
<evidence type="ECO:0000256" key="2">
    <source>
        <dbReference type="ARBA" id="ARBA00009446"/>
    </source>
</evidence>
<evidence type="ECO:0000313" key="13">
    <source>
        <dbReference type="Proteomes" id="UP000289257"/>
    </source>
</evidence>
<comment type="function">
    <text evidence="8">Releases the supercoiling and torsional tension of DNA, which is introduced during the DNA replication and transcription, by transiently cleaving and rejoining one strand of the DNA duplex. Introduces a single-strand break via transesterification at a target site in duplex DNA. The scissile phosphodiester is attacked by the catalytic tyrosine of the enzyme, resulting in the formation of a DNA-(5'-phosphotyrosyl)-enzyme intermediate and the expulsion of a 3'-OH DNA strand. The free DNA strand then undergoes passage around the unbroken strand, thus removing DNA supercoils. Finally, in the religation step, the DNA 3'-OH attacks the covalent intermediate to expel the active-site tyrosine and restore the DNA phosphodiester backbone.</text>
</comment>
<dbReference type="CDD" id="cd00186">
    <property type="entry name" value="TOP1Ac"/>
    <property type="match status" value="1"/>
</dbReference>
<feature type="domain" description="Topo IA-type catalytic" evidence="11">
    <location>
        <begin position="133"/>
        <end position="579"/>
    </location>
</feature>
<dbReference type="InterPro" id="IPR013824">
    <property type="entry name" value="Topo_IA_cen_sub1"/>
</dbReference>
<dbReference type="PROSITE" id="PS52039">
    <property type="entry name" value="TOPO_IA_2"/>
    <property type="match status" value="1"/>
</dbReference>
<dbReference type="Gene3D" id="1.10.460.10">
    <property type="entry name" value="Topoisomerase I, domain 2"/>
    <property type="match status" value="1"/>
</dbReference>
<feature type="site" description="Interaction with DNA" evidence="8">
    <location>
        <position position="289"/>
    </location>
</feature>
<evidence type="ECO:0000256" key="5">
    <source>
        <dbReference type="ARBA" id="ARBA00023029"/>
    </source>
</evidence>
<dbReference type="EC" id="5.6.2.1" evidence="8"/>
<dbReference type="Pfam" id="PF01751">
    <property type="entry name" value="Toprim"/>
    <property type="match status" value="1"/>
</dbReference>
<dbReference type="SMART" id="SM00436">
    <property type="entry name" value="TOP1Bc"/>
    <property type="match status" value="1"/>
</dbReference>
<proteinExistence type="inferred from homology"/>
<keyword evidence="4" id="KW-0460">Magnesium</keyword>
<dbReference type="PANTHER" id="PTHR42785">
    <property type="entry name" value="DNA TOPOISOMERASE, TYPE IA, CORE"/>
    <property type="match status" value="1"/>
</dbReference>
<evidence type="ECO:0000259" key="10">
    <source>
        <dbReference type="PROSITE" id="PS50880"/>
    </source>
</evidence>
<comment type="caution">
    <text evidence="8">Lacks conserved residue(s) required for the propagation of feature annotation.</text>
</comment>
<accession>A0A4Q0AHN8</accession>
<dbReference type="PRINTS" id="PR00417">
    <property type="entry name" value="PRTPISMRASEI"/>
</dbReference>
<feature type="active site" description="O-(5'-phospho-DNA)-tyrosine intermediate" evidence="8">
    <location>
        <position position="287"/>
    </location>
</feature>
<dbReference type="InterPro" id="IPR034149">
    <property type="entry name" value="TOPRIM_TopoI"/>
</dbReference>
<dbReference type="InterPro" id="IPR003602">
    <property type="entry name" value="Topo_IA_DNA-bd_dom"/>
</dbReference>
<dbReference type="InterPro" id="IPR013825">
    <property type="entry name" value="Topo_IA_cen_sub2"/>
</dbReference>
<reference evidence="12" key="1">
    <citation type="submission" date="2019-01" db="EMBL/GenBank/DDBJ databases">
        <title>Genomic signatures and co-occurrence patterns of the ultra-small Saccharimodia (Patescibacteria phylum) suggest a symbiotic lifestyle.</title>
        <authorList>
            <person name="Lemos L."/>
            <person name="Medeiros J."/>
            <person name="Andreote F."/>
            <person name="Fernandes G."/>
            <person name="Varani A."/>
            <person name="Oliveira G."/>
            <person name="Pylro V."/>
        </authorList>
    </citation>
    <scope>NUCLEOTIDE SEQUENCE [LARGE SCALE GENOMIC DNA]</scope>
    <source>
        <strain evidence="12">AMD02</strain>
    </source>
</reference>
<dbReference type="InterPro" id="IPR023406">
    <property type="entry name" value="Topo_IA_AS"/>
</dbReference>
<dbReference type="PANTHER" id="PTHR42785:SF1">
    <property type="entry name" value="DNA TOPOISOMERASE"/>
    <property type="match status" value="1"/>
</dbReference>
<organism evidence="12 13">
    <name type="scientific">Candidatus Microsaccharimonas sossegonensis</name>
    <dbReference type="NCBI Taxonomy" id="2506948"/>
    <lineage>
        <taxon>Bacteria</taxon>
        <taxon>Candidatus Saccharimonadota</taxon>
        <taxon>Candidatus Saccharimonadia</taxon>
        <taxon>Candidatus Saccharimonadales</taxon>
        <taxon>Candidatus Saccharimonadaceae</taxon>
        <taxon>Candidatus Microsaccharimonas</taxon>
    </lineage>
</organism>
<keyword evidence="13" id="KW-1185">Reference proteome</keyword>
<feature type="domain" description="Toprim" evidence="10">
    <location>
        <begin position="3"/>
        <end position="117"/>
    </location>
</feature>
<keyword evidence="7 8" id="KW-0413">Isomerase</keyword>
<feature type="region of interest" description="Interaction with DNA" evidence="8">
    <location>
        <begin position="167"/>
        <end position="172"/>
    </location>
</feature>
<dbReference type="InterPro" id="IPR013497">
    <property type="entry name" value="Topo_IA_cen"/>
</dbReference>
<dbReference type="InterPro" id="IPR028612">
    <property type="entry name" value="Topoisom_1_IA"/>
</dbReference>
<dbReference type="InterPro" id="IPR006171">
    <property type="entry name" value="TOPRIM_dom"/>
</dbReference>